<dbReference type="RefSeq" id="WP_244528650.1">
    <property type="nucleotide sequence ID" value="NZ_FOPM01000007.1"/>
</dbReference>
<evidence type="ECO:0000313" key="2">
    <source>
        <dbReference type="EMBL" id="SFG66369.1"/>
    </source>
</evidence>
<sequence>MTVASTVDGDATWHNHGGIPIRNLWMLLVYAADLAGFLDRADADVDEETELPELLAILLATVVERRLRRSLSRGYRMTSAAPPRVRGRIDWLATESGSLLRRGLVACRFEELTNDTPRNRLVRAALERMATVVPKPELSRRCGALARTLATHGVGGKRPTRSEASKDQVARHETEDRLMVAVATMALDFLVPAEAAGDVHLTRLDRDERLLRRIFEKAVAGFYRHELAGSRRVRVQLGLSWDTAAPTPGLTALLPGMQADVVLEDGKRRTVIDTKFTGILTARPYGGESFKSPHLYQMYAYLRSQAGKGDAQADTAEGVLLHPSLDRDVDESVTIQGHRIRFTTVDLARSGADVRARLLEIAGA</sequence>
<keyword evidence="3" id="KW-1185">Reference proteome</keyword>
<name>A0A1I2TQB9_9HYPH</name>
<dbReference type="InterPro" id="IPR019292">
    <property type="entry name" value="McrC"/>
</dbReference>
<reference evidence="3" key="1">
    <citation type="submission" date="2016-10" db="EMBL/GenBank/DDBJ databases">
        <authorList>
            <person name="Varghese N."/>
            <person name="Submissions S."/>
        </authorList>
    </citation>
    <scope>NUCLEOTIDE SEQUENCE [LARGE SCALE GENOMIC DNA]</scope>
    <source>
        <strain evidence="3">Gh-105</strain>
    </source>
</reference>
<gene>
    <name evidence="2" type="ORF">SAMN05192565_107232</name>
</gene>
<dbReference type="PIRSF" id="PIRSF003109">
    <property type="entry name" value="McrC"/>
    <property type="match status" value="1"/>
</dbReference>
<accession>A0A1I2TQB9</accession>
<dbReference type="NCBIfam" id="NF007277">
    <property type="entry name" value="PRK09736.1"/>
    <property type="match status" value="1"/>
</dbReference>
<feature type="compositionally biased region" description="Basic and acidic residues" evidence="1">
    <location>
        <begin position="160"/>
        <end position="171"/>
    </location>
</feature>
<dbReference type="EMBL" id="FOPM01000007">
    <property type="protein sequence ID" value="SFG66369.1"/>
    <property type="molecule type" value="Genomic_DNA"/>
</dbReference>
<evidence type="ECO:0000313" key="3">
    <source>
        <dbReference type="Proteomes" id="UP000199229"/>
    </source>
</evidence>
<dbReference type="AlphaFoldDB" id="A0A1I2TQB9"/>
<dbReference type="PANTHER" id="PTHR38733:SF1">
    <property type="entry name" value="TYPE IV METHYL-DIRECTED RESTRICTION ENZYME ECOKMCRBC"/>
    <property type="match status" value="1"/>
</dbReference>
<organism evidence="2 3">
    <name type="scientific">Methylobacterium gossipiicola</name>
    <dbReference type="NCBI Taxonomy" id="582675"/>
    <lineage>
        <taxon>Bacteria</taxon>
        <taxon>Pseudomonadati</taxon>
        <taxon>Pseudomonadota</taxon>
        <taxon>Alphaproteobacteria</taxon>
        <taxon>Hyphomicrobiales</taxon>
        <taxon>Methylobacteriaceae</taxon>
        <taxon>Methylobacterium</taxon>
    </lineage>
</organism>
<evidence type="ECO:0000256" key="1">
    <source>
        <dbReference type="SAM" id="MobiDB-lite"/>
    </source>
</evidence>
<dbReference type="InterPro" id="IPR014407">
    <property type="entry name" value="McrC_bac"/>
</dbReference>
<dbReference type="GO" id="GO:0009307">
    <property type="term" value="P:DNA restriction-modification system"/>
    <property type="evidence" value="ECO:0007669"/>
    <property type="project" value="InterPro"/>
</dbReference>
<feature type="region of interest" description="Disordered" evidence="1">
    <location>
        <begin position="151"/>
        <end position="171"/>
    </location>
</feature>
<dbReference type="Pfam" id="PF10117">
    <property type="entry name" value="McrBC"/>
    <property type="match status" value="1"/>
</dbReference>
<dbReference type="STRING" id="582675.SAMN05192565_107232"/>
<protein>
    <submittedName>
        <fullName evidence="2">5-methylcytosine-specific restriction enzyme subunit McrC</fullName>
    </submittedName>
</protein>
<proteinExistence type="predicted"/>
<dbReference type="PANTHER" id="PTHR38733">
    <property type="entry name" value="PROTEIN MCRC"/>
    <property type="match status" value="1"/>
</dbReference>
<dbReference type="Proteomes" id="UP000199229">
    <property type="component" value="Unassembled WGS sequence"/>
</dbReference>